<evidence type="ECO:0000256" key="3">
    <source>
        <dbReference type="ARBA" id="ARBA00022679"/>
    </source>
</evidence>
<evidence type="ECO:0000256" key="2">
    <source>
        <dbReference type="ARBA" id="ARBA00009077"/>
    </source>
</evidence>
<evidence type="ECO:0000256" key="6">
    <source>
        <dbReference type="ARBA" id="ARBA00047199"/>
    </source>
</evidence>
<dbReference type="InterPro" id="IPR015424">
    <property type="entry name" value="PyrdxlP-dep_Trfase"/>
</dbReference>
<dbReference type="OrthoDB" id="9780685at2"/>
<organism evidence="11 12">
    <name type="scientific">Brachybacterium endophyticum</name>
    <dbReference type="NCBI Taxonomy" id="2182385"/>
    <lineage>
        <taxon>Bacteria</taxon>
        <taxon>Bacillati</taxon>
        <taxon>Actinomycetota</taxon>
        <taxon>Actinomycetes</taxon>
        <taxon>Micrococcales</taxon>
        <taxon>Dermabacteraceae</taxon>
        <taxon>Brachybacterium</taxon>
    </lineage>
</organism>
<accession>A0A2U2RI20</accession>
<dbReference type="InterPro" id="IPR000277">
    <property type="entry name" value="Cys/Met-Metab_PyrdxlP-dep_enz"/>
</dbReference>
<reference evidence="11 12" key="1">
    <citation type="submission" date="2018-05" db="EMBL/GenBank/DDBJ databases">
        <title>Brachybacterium sp. M1HQ-2T, whole genome shotgun sequence.</title>
        <authorList>
            <person name="Tuo L."/>
        </authorList>
    </citation>
    <scope>NUCLEOTIDE SEQUENCE [LARGE SCALE GENOMIC DNA]</scope>
    <source>
        <strain evidence="11 12">M1HQ-2</strain>
    </source>
</reference>
<comment type="catalytic activity">
    <reaction evidence="8">
        <text>L-methionine + H2O = methanethiol + 2-oxobutanoate + NH4(+)</text>
        <dbReference type="Rhea" id="RHEA:23800"/>
        <dbReference type="ChEBI" id="CHEBI:15377"/>
        <dbReference type="ChEBI" id="CHEBI:16007"/>
        <dbReference type="ChEBI" id="CHEBI:16763"/>
        <dbReference type="ChEBI" id="CHEBI:28938"/>
        <dbReference type="ChEBI" id="CHEBI:57844"/>
        <dbReference type="EC" id="4.4.1.11"/>
    </reaction>
    <physiologicalReaction direction="left-to-right" evidence="8">
        <dbReference type="Rhea" id="RHEA:23801"/>
    </physiologicalReaction>
</comment>
<evidence type="ECO:0000256" key="10">
    <source>
        <dbReference type="RuleBase" id="RU362118"/>
    </source>
</evidence>
<dbReference type="PIRSF" id="PIRSF001434">
    <property type="entry name" value="CGS"/>
    <property type="match status" value="1"/>
</dbReference>
<evidence type="ECO:0000256" key="1">
    <source>
        <dbReference type="ARBA" id="ARBA00001933"/>
    </source>
</evidence>
<dbReference type="GO" id="GO:0004124">
    <property type="term" value="F:cysteine synthase activity"/>
    <property type="evidence" value="ECO:0007669"/>
    <property type="project" value="TreeGrafter"/>
</dbReference>
<comment type="similarity">
    <text evidence="2 10">Belongs to the trans-sulfuration enzymes family.</text>
</comment>
<dbReference type="GO" id="GO:0030170">
    <property type="term" value="F:pyridoxal phosphate binding"/>
    <property type="evidence" value="ECO:0007669"/>
    <property type="project" value="InterPro"/>
</dbReference>
<name>A0A2U2RI20_9MICO</name>
<comment type="cofactor">
    <cofactor evidence="1 10">
        <name>pyridoxal 5'-phosphate</name>
        <dbReference type="ChEBI" id="CHEBI:597326"/>
    </cofactor>
</comment>
<dbReference type="PANTHER" id="PTHR43797">
    <property type="entry name" value="HOMOCYSTEINE/CYSTEINE SYNTHASE"/>
    <property type="match status" value="1"/>
</dbReference>
<dbReference type="PROSITE" id="PS00868">
    <property type="entry name" value="CYS_MET_METAB_PP"/>
    <property type="match status" value="1"/>
</dbReference>
<evidence type="ECO:0000256" key="5">
    <source>
        <dbReference type="ARBA" id="ARBA00047175"/>
    </source>
</evidence>
<dbReference type="GO" id="GO:0019346">
    <property type="term" value="P:transsulfuration"/>
    <property type="evidence" value="ECO:0007669"/>
    <property type="project" value="InterPro"/>
</dbReference>
<dbReference type="InterPro" id="IPR015421">
    <property type="entry name" value="PyrdxlP-dep_Trfase_major"/>
</dbReference>
<dbReference type="GO" id="GO:0071269">
    <property type="term" value="P:L-homocysteine biosynthetic process"/>
    <property type="evidence" value="ECO:0007669"/>
    <property type="project" value="TreeGrafter"/>
</dbReference>
<gene>
    <name evidence="11" type="ORF">DEO23_13230</name>
</gene>
<dbReference type="Proteomes" id="UP000245590">
    <property type="component" value="Unassembled WGS sequence"/>
</dbReference>
<dbReference type="InterPro" id="IPR015422">
    <property type="entry name" value="PyrdxlP-dep_Trfase_small"/>
</dbReference>
<evidence type="ECO:0000313" key="11">
    <source>
        <dbReference type="EMBL" id="PWH05523.1"/>
    </source>
</evidence>
<keyword evidence="12" id="KW-1185">Reference proteome</keyword>
<proteinExistence type="inferred from homology"/>
<dbReference type="GO" id="GO:0003961">
    <property type="term" value="F:O-acetylhomoserine aminocarboxypropyltransferase activity"/>
    <property type="evidence" value="ECO:0007669"/>
    <property type="project" value="TreeGrafter"/>
</dbReference>
<dbReference type="Gene3D" id="3.90.1150.10">
    <property type="entry name" value="Aspartate Aminotransferase, domain 1"/>
    <property type="match status" value="1"/>
</dbReference>
<dbReference type="Pfam" id="PF01053">
    <property type="entry name" value="Cys_Met_Meta_PP"/>
    <property type="match status" value="1"/>
</dbReference>
<dbReference type="PANTHER" id="PTHR43797:SF2">
    <property type="entry name" value="HOMOCYSTEINE_CYSTEINE SYNTHASE"/>
    <property type="match status" value="1"/>
</dbReference>
<evidence type="ECO:0000256" key="8">
    <source>
        <dbReference type="ARBA" id="ARBA00052699"/>
    </source>
</evidence>
<dbReference type="EC" id="4.4.1.2" evidence="5"/>
<dbReference type="SUPFAM" id="SSF53383">
    <property type="entry name" value="PLP-dependent transferases"/>
    <property type="match status" value="1"/>
</dbReference>
<dbReference type="InterPro" id="IPR054542">
    <property type="entry name" value="Cys_met_metab_PP"/>
</dbReference>
<keyword evidence="3 11" id="KW-0808">Transferase</keyword>
<feature type="modified residue" description="N6-(pyridoxal phosphate)lysine" evidence="9">
    <location>
        <position position="202"/>
    </location>
</feature>
<evidence type="ECO:0000313" key="12">
    <source>
        <dbReference type="Proteomes" id="UP000245590"/>
    </source>
</evidence>
<protein>
    <recommendedName>
        <fullName evidence="5">homocysteine desulfhydrase</fullName>
        <ecNumber evidence="5">4.4.1.2</ecNumber>
    </recommendedName>
    <alternativeName>
        <fullName evidence="6">Homocysteine desulfhydrase</fullName>
    </alternativeName>
</protein>
<comment type="catalytic activity">
    <reaction evidence="7">
        <text>L-homocysteine + H2O = 2-oxobutanoate + hydrogen sulfide + NH4(+) + H(+)</text>
        <dbReference type="Rhea" id="RHEA:14501"/>
        <dbReference type="ChEBI" id="CHEBI:15377"/>
        <dbReference type="ChEBI" id="CHEBI:15378"/>
        <dbReference type="ChEBI" id="CHEBI:16763"/>
        <dbReference type="ChEBI" id="CHEBI:28938"/>
        <dbReference type="ChEBI" id="CHEBI:29919"/>
        <dbReference type="ChEBI" id="CHEBI:58199"/>
        <dbReference type="EC" id="4.4.1.2"/>
    </reaction>
    <physiologicalReaction direction="left-to-right" evidence="7">
        <dbReference type="Rhea" id="RHEA:14502"/>
    </physiologicalReaction>
</comment>
<dbReference type="InterPro" id="IPR006235">
    <property type="entry name" value="OAc-hSer/O-AcSer_sulfhydrylase"/>
</dbReference>
<comment type="caution">
    <text evidence="11">The sequence shown here is derived from an EMBL/GenBank/DDBJ whole genome shotgun (WGS) entry which is preliminary data.</text>
</comment>
<dbReference type="Gene3D" id="3.40.640.10">
    <property type="entry name" value="Type I PLP-dependent aspartate aminotransferase-like (Major domain)"/>
    <property type="match status" value="1"/>
</dbReference>
<dbReference type="CDD" id="cd00614">
    <property type="entry name" value="CGS_like"/>
    <property type="match status" value="1"/>
</dbReference>
<sequence length="439" mass="46066">MSTQAVHAGWDARGEHGPMVPPVYATCAYAHPSHDSLKALFARETKGFAYSRSGNPTTRVLEERITALEGGVDAIAVASGQAAMTIALCALLEPGTHVVASSRLYGGTTELLDDTLADLRVDWTAVDPADLDAWRAALRPETRVLLVESIANPGAELADIDAISEIAHRHGAVVVADSTLASPALYRPGEHGADVVVHSATKYLAGHGGTFAGLLVDTGCFDPRRCPERWPRLTEPNSRFHVTFADEYERGGSGLIAYARAKYVTDFGATLPAQSAREVLVGIETLDLRLERISASALSIVGALQDSQGIERVNHPSSPGRPDRHLLARDFPQGAAGVFSVDLAGGEVAAAAFCDALELFSLAVNIGDVRSLVCHPASTTHVHLREEQRAACGVGPGTVRLSIGLEDVEDLLADLGRGLAAARGAAAGEALSSRSAALV</sequence>
<dbReference type="FunFam" id="3.40.640.10:FF:000046">
    <property type="entry name" value="Cystathionine gamma-lyase"/>
    <property type="match status" value="1"/>
</dbReference>
<evidence type="ECO:0000256" key="9">
    <source>
        <dbReference type="PIRSR" id="PIRSR001434-2"/>
    </source>
</evidence>
<dbReference type="AlphaFoldDB" id="A0A2U2RI20"/>
<dbReference type="EMBL" id="QFKX01000005">
    <property type="protein sequence ID" value="PWH05523.1"/>
    <property type="molecule type" value="Genomic_DNA"/>
</dbReference>
<dbReference type="RefSeq" id="WP_109276486.1">
    <property type="nucleotide sequence ID" value="NZ_QFKX01000005.1"/>
</dbReference>
<keyword evidence="4 9" id="KW-0663">Pyridoxal phosphate</keyword>
<dbReference type="GO" id="GO:0018826">
    <property type="term" value="F:methionine gamma-lyase activity"/>
    <property type="evidence" value="ECO:0007669"/>
    <property type="project" value="UniProtKB-EC"/>
</dbReference>
<evidence type="ECO:0000256" key="7">
    <source>
        <dbReference type="ARBA" id="ARBA00048780"/>
    </source>
</evidence>
<dbReference type="GO" id="GO:0006535">
    <property type="term" value="P:cysteine biosynthetic process from serine"/>
    <property type="evidence" value="ECO:0007669"/>
    <property type="project" value="TreeGrafter"/>
</dbReference>
<dbReference type="GO" id="GO:0005737">
    <property type="term" value="C:cytoplasm"/>
    <property type="evidence" value="ECO:0007669"/>
    <property type="project" value="TreeGrafter"/>
</dbReference>
<dbReference type="GO" id="GO:0047982">
    <property type="term" value="F:homocysteine desulfhydrase activity"/>
    <property type="evidence" value="ECO:0007669"/>
    <property type="project" value="UniProtKB-EC"/>
</dbReference>
<evidence type="ECO:0000256" key="4">
    <source>
        <dbReference type="ARBA" id="ARBA00022898"/>
    </source>
</evidence>